<name>A0ABW9XKL2_9BACL</name>
<dbReference type="InterPro" id="IPR036390">
    <property type="entry name" value="WH_DNA-bd_sf"/>
</dbReference>
<evidence type="ECO:0000256" key="4">
    <source>
        <dbReference type="ARBA" id="ARBA00022898"/>
    </source>
</evidence>
<protein>
    <submittedName>
        <fullName evidence="9">Aminotransferase class I/II-fold pyridoxal phosphate-dependent enzyme</fullName>
    </submittedName>
</protein>
<dbReference type="CDD" id="cd00609">
    <property type="entry name" value="AAT_like"/>
    <property type="match status" value="1"/>
</dbReference>
<dbReference type="SUPFAM" id="SSF46785">
    <property type="entry name" value="Winged helix' DNA-binding domain"/>
    <property type="match status" value="1"/>
</dbReference>
<dbReference type="GO" id="GO:0008483">
    <property type="term" value="F:transaminase activity"/>
    <property type="evidence" value="ECO:0007669"/>
    <property type="project" value="UniProtKB-KW"/>
</dbReference>
<keyword evidence="3 9" id="KW-0032">Aminotransferase</keyword>
<dbReference type="SUPFAM" id="SSF53383">
    <property type="entry name" value="PLP-dependent transferases"/>
    <property type="match status" value="1"/>
</dbReference>
<dbReference type="Gene3D" id="3.40.640.10">
    <property type="entry name" value="Type I PLP-dependent aspartate aminotransferase-like (Major domain)"/>
    <property type="match status" value="1"/>
</dbReference>
<evidence type="ECO:0000313" key="9">
    <source>
        <dbReference type="EMBL" id="NBD23155.1"/>
    </source>
</evidence>
<gene>
    <name evidence="9" type="ORF">GT019_04665</name>
</gene>
<keyword evidence="5" id="KW-0805">Transcription regulation</keyword>
<dbReference type="PRINTS" id="PR00035">
    <property type="entry name" value="HTHGNTR"/>
</dbReference>
<evidence type="ECO:0000256" key="3">
    <source>
        <dbReference type="ARBA" id="ARBA00022576"/>
    </source>
</evidence>
<evidence type="ECO:0000313" key="10">
    <source>
        <dbReference type="Proteomes" id="UP000665561"/>
    </source>
</evidence>
<evidence type="ECO:0000256" key="2">
    <source>
        <dbReference type="ARBA" id="ARBA00005384"/>
    </source>
</evidence>
<dbReference type="PANTHER" id="PTHR46577:SF2">
    <property type="entry name" value="TRANSCRIPTIONAL REGULATORY PROTEIN"/>
    <property type="match status" value="1"/>
</dbReference>
<evidence type="ECO:0000256" key="1">
    <source>
        <dbReference type="ARBA" id="ARBA00001933"/>
    </source>
</evidence>
<keyword evidence="7" id="KW-0804">Transcription</keyword>
<dbReference type="EMBL" id="JAAAMV010000002">
    <property type="protein sequence ID" value="NBD23155.1"/>
    <property type="molecule type" value="Genomic_DNA"/>
</dbReference>
<sequence>MWKPDRDSKKPLYEQIADHLEQRIAFGEFPPGSRLPSERRLAEQLGVNRSTVILAFGELRALGIIESRAGSGTRVSTSKWEAAPNHAPNWRRYAEGGGFLPNPPFMRKIRESLARHPELIDFASGELSADLAPTEEIAALMSEHRYASYLGYDNPQGYIPLRQALVSYLERHRGIRATESSILVTSGSQQSLFLITQCLLSPGDAVAIEDPSYCYSLPMFQSAGLRLFRLPVDECGIRPEDIRALYKKHRIKMVFTNPNYQNPTGTVLSPERRKQLFEVASELGLPIVEDDPFGLTSFEPNVPAPLKSFDANGSVLYIGSFSKIAASGLRIGWMVAPNAIVERLADARQQMDFGLSVIPQQVVAQFMESPYFMPHLERLRMQLQFKRDLLIDALRRELPGQVAFAVPRGGLHLWCKLLREVHDGKLLEEAIRAGVVFVPGGVYGSDSGFVRFTYARPCAEDIGTGIARFAEALREATARTPGGQTSPR</sequence>
<feature type="domain" description="HTH gntR-type" evidence="8">
    <location>
        <begin position="10"/>
        <end position="78"/>
    </location>
</feature>
<organism evidence="9 10">
    <name type="scientific">Paenibacillus glycinis</name>
    <dbReference type="NCBI Taxonomy" id="2697035"/>
    <lineage>
        <taxon>Bacteria</taxon>
        <taxon>Bacillati</taxon>
        <taxon>Bacillota</taxon>
        <taxon>Bacilli</taxon>
        <taxon>Bacillales</taxon>
        <taxon>Paenibacillaceae</taxon>
        <taxon>Paenibacillus</taxon>
    </lineage>
</organism>
<evidence type="ECO:0000256" key="5">
    <source>
        <dbReference type="ARBA" id="ARBA00023015"/>
    </source>
</evidence>
<evidence type="ECO:0000256" key="6">
    <source>
        <dbReference type="ARBA" id="ARBA00023125"/>
    </source>
</evidence>
<dbReference type="PROSITE" id="PS50949">
    <property type="entry name" value="HTH_GNTR"/>
    <property type="match status" value="1"/>
</dbReference>
<comment type="similarity">
    <text evidence="2">In the C-terminal section; belongs to the class-I pyridoxal-phosphate-dependent aminotransferase family.</text>
</comment>
<evidence type="ECO:0000259" key="8">
    <source>
        <dbReference type="PROSITE" id="PS50949"/>
    </source>
</evidence>
<dbReference type="InterPro" id="IPR015421">
    <property type="entry name" value="PyrdxlP-dep_Trfase_major"/>
</dbReference>
<proteinExistence type="inferred from homology"/>
<dbReference type="InterPro" id="IPR015422">
    <property type="entry name" value="PyrdxlP-dep_Trfase_small"/>
</dbReference>
<dbReference type="InterPro" id="IPR051446">
    <property type="entry name" value="HTH_trans_reg/aminotransferase"/>
</dbReference>
<dbReference type="InterPro" id="IPR015424">
    <property type="entry name" value="PyrdxlP-dep_Trfase"/>
</dbReference>
<accession>A0ABW9XKL2</accession>
<dbReference type="Pfam" id="PF00392">
    <property type="entry name" value="GntR"/>
    <property type="match status" value="1"/>
</dbReference>
<keyword evidence="3 9" id="KW-0808">Transferase</keyword>
<dbReference type="InterPro" id="IPR000524">
    <property type="entry name" value="Tscrpt_reg_HTH_GntR"/>
</dbReference>
<dbReference type="PANTHER" id="PTHR46577">
    <property type="entry name" value="HTH-TYPE TRANSCRIPTIONAL REGULATORY PROTEIN GABR"/>
    <property type="match status" value="1"/>
</dbReference>
<dbReference type="Proteomes" id="UP000665561">
    <property type="component" value="Unassembled WGS sequence"/>
</dbReference>
<comment type="cofactor">
    <cofactor evidence="1">
        <name>pyridoxal 5'-phosphate</name>
        <dbReference type="ChEBI" id="CHEBI:597326"/>
    </cofactor>
</comment>
<keyword evidence="10" id="KW-1185">Reference proteome</keyword>
<evidence type="ECO:0000256" key="7">
    <source>
        <dbReference type="ARBA" id="ARBA00023163"/>
    </source>
</evidence>
<dbReference type="InterPro" id="IPR036388">
    <property type="entry name" value="WH-like_DNA-bd_sf"/>
</dbReference>
<dbReference type="RefSeq" id="WP_161741589.1">
    <property type="nucleotide sequence ID" value="NZ_JAAAMV010000002.1"/>
</dbReference>
<keyword evidence="6" id="KW-0238">DNA-binding</keyword>
<dbReference type="Pfam" id="PF00155">
    <property type="entry name" value="Aminotran_1_2"/>
    <property type="match status" value="1"/>
</dbReference>
<dbReference type="Gene3D" id="1.10.10.10">
    <property type="entry name" value="Winged helix-like DNA-binding domain superfamily/Winged helix DNA-binding domain"/>
    <property type="match status" value="1"/>
</dbReference>
<reference evidence="9 10" key="1">
    <citation type="submission" date="2020-01" db="EMBL/GenBank/DDBJ databases">
        <title>Paenibacillus soybeanensis sp. nov. isolated from the nodules of soybean (Glycine max(L.) Merr).</title>
        <authorList>
            <person name="Wang H."/>
        </authorList>
    </citation>
    <scope>NUCLEOTIDE SEQUENCE [LARGE SCALE GENOMIC DNA]</scope>
    <source>
        <strain evidence="9 10">T1</strain>
    </source>
</reference>
<dbReference type="InterPro" id="IPR004839">
    <property type="entry name" value="Aminotransferase_I/II_large"/>
</dbReference>
<dbReference type="CDD" id="cd07377">
    <property type="entry name" value="WHTH_GntR"/>
    <property type="match status" value="1"/>
</dbReference>
<comment type="caution">
    <text evidence="9">The sequence shown here is derived from an EMBL/GenBank/DDBJ whole genome shotgun (WGS) entry which is preliminary data.</text>
</comment>
<keyword evidence="4" id="KW-0663">Pyridoxal phosphate</keyword>
<dbReference type="Gene3D" id="3.90.1150.10">
    <property type="entry name" value="Aspartate Aminotransferase, domain 1"/>
    <property type="match status" value="1"/>
</dbReference>
<dbReference type="SMART" id="SM00345">
    <property type="entry name" value="HTH_GNTR"/>
    <property type="match status" value="1"/>
</dbReference>